<gene>
    <name evidence="1" type="ORF">SAMN05444484_10648</name>
</gene>
<sequence length="244" mass="25169">MNVDPKAETSRRFSPFAYALNNSVYFIDPNGMQADDWVSYVGHDGQQRVVYDEAVHSRADAEAKYQNVTDSFKSGSITGTAPDGNSGYSYQLNENGSVTDLGAGGINIEKGFATPQGTYVGENKSTLSQLSSVASNSGSVAVVAGSLMVLTGVGALLGASLIAYGGYVSTAGTVMDLANDANNGNLTAEKVATKVAVVAIPEVGGAAFKALGAPTAGALLNLQTIAVDKSFDMMRDTKTGQSKK</sequence>
<organism evidence="1 2">
    <name type="scientific">Flavobacterium chilense</name>
    <dbReference type="NCBI Taxonomy" id="946677"/>
    <lineage>
        <taxon>Bacteria</taxon>
        <taxon>Pseudomonadati</taxon>
        <taxon>Bacteroidota</taxon>
        <taxon>Flavobacteriia</taxon>
        <taxon>Flavobacteriales</taxon>
        <taxon>Flavobacteriaceae</taxon>
        <taxon>Flavobacterium</taxon>
    </lineage>
</organism>
<dbReference type="STRING" id="946677.SAMN05444484_10648"/>
<dbReference type="EMBL" id="FRBT01000006">
    <property type="protein sequence ID" value="SHM44246.1"/>
    <property type="molecule type" value="Genomic_DNA"/>
</dbReference>
<reference evidence="2" key="1">
    <citation type="submission" date="2016-11" db="EMBL/GenBank/DDBJ databases">
        <authorList>
            <person name="Varghese N."/>
            <person name="Submissions S."/>
        </authorList>
    </citation>
    <scope>NUCLEOTIDE SEQUENCE [LARGE SCALE GENOMIC DNA]</scope>
    <source>
        <strain evidence="2">DSM 24724</strain>
    </source>
</reference>
<evidence type="ECO:0000313" key="1">
    <source>
        <dbReference type="EMBL" id="SHM44246.1"/>
    </source>
</evidence>
<proteinExistence type="predicted"/>
<protein>
    <recommendedName>
        <fullName evidence="3">RHS repeat-associated core domain-containing protein</fullName>
    </recommendedName>
</protein>
<evidence type="ECO:0000313" key="2">
    <source>
        <dbReference type="Proteomes" id="UP000184028"/>
    </source>
</evidence>
<dbReference type="AlphaFoldDB" id="A0A1M7IU04"/>
<name>A0A1M7IU04_9FLAO</name>
<evidence type="ECO:0008006" key="3">
    <source>
        <dbReference type="Google" id="ProtNLM"/>
    </source>
</evidence>
<dbReference type="Proteomes" id="UP000184028">
    <property type="component" value="Unassembled WGS sequence"/>
</dbReference>
<keyword evidence="2" id="KW-1185">Reference proteome</keyword>
<accession>A0A1M7IU04</accession>